<evidence type="ECO:0000256" key="2">
    <source>
        <dbReference type="ARBA" id="ARBA00023002"/>
    </source>
</evidence>
<dbReference type="KEGG" id="fri:FraEuI1c_0640"/>
<proteinExistence type="inferred from homology"/>
<dbReference type="InterPro" id="IPR036291">
    <property type="entry name" value="NAD(P)-bd_dom_sf"/>
</dbReference>
<comment type="similarity">
    <text evidence="1">Belongs to the short-chain dehydrogenases/reductases (SDR) family.</text>
</comment>
<dbReference type="Proteomes" id="UP000002484">
    <property type="component" value="Chromosome"/>
</dbReference>
<dbReference type="CDD" id="cd05233">
    <property type="entry name" value="SDR_c"/>
    <property type="match status" value="1"/>
</dbReference>
<dbReference type="Pfam" id="PF00106">
    <property type="entry name" value="adh_short"/>
    <property type="match status" value="1"/>
</dbReference>
<keyword evidence="4" id="KW-1185">Reference proteome</keyword>
<evidence type="ECO:0000313" key="4">
    <source>
        <dbReference type="Proteomes" id="UP000002484"/>
    </source>
</evidence>
<evidence type="ECO:0000256" key="1">
    <source>
        <dbReference type="ARBA" id="ARBA00006484"/>
    </source>
</evidence>
<dbReference type="AlphaFoldDB" id="E3JCM2"/>
<name>E3JCM2_PSEI1</name>
<keyword evidence="2" id="KW-0560">Oxidoreductase</keyword>
<dbReference type="GO" id="GO:0016491">
    <property type="term" value="F:oxidoreductase activity"/>
    <property type="evidence" value="ECO:0007669"/>
    <property type="project" value="UniProtKB-KW"/>
</dbReference>
<gene>
    <name evidence="3" type="ordered locus">FraEuI1c_0640</name>
</gene>
<dbReference type="Gene3D" id="3.40.50.720">
    <property type="entry name" value="NAD(P)-binding Rossmann-like Domain"/>
    <property type="match status" value="1"/>
</dbReference>
<accession>E3JCM2</accession>
<organism evidence="3 4">
    <name type="scientific">Pseudofrankia inefficax (strain DSM 45817 / CECT 9037 / DDB 130130 / EuI1c)</name>
    <name type="common">Frankia inefficax</name>
    <dbReference type="NCBI Taxonomy" id="298654"/>
    <lineage>
        <taxon>Bacteria</taxon>
        <taxon>Bacillati</taxon>
        <taxon>Actinomycetota</taxon>
        <taxon>Actinomycetes</taxon>
        <taxon>Frankiales</taxon>
        <taxon>Frankiaceae</taxon>
        <taxon>Pseudofrankia</taxon>
    </lineage>
</organism>
<reference evidence="3 4" key="1">
    <citation type="submission" date="2010-10" db="EMBL/GenBank/DDBJ databases">
        <title>Complete sequence of Frankia sp. EuI1c.</title>
        <authorList>
            <consortium name="US DOE Joint Genome Institute"/>
            <person name="Lucas S."/>
            <person name="Copeland A."/>
            <person name="Lapidus A."/>
            <person name="Cheng J.-F."/>
            <person name="Bruce D."/>
            <person name="Goodwin L."/>
            <person name="Pitluck S."/>
            <person name="Chertkov O."/>
            <person name="Detter J.C."/>
            <person name="Han C."/>
            <person name="Tapia R."/>
            <person name="Land M."/>
            <person name="Hauser L."/>
            <person name="Jeffries C."/>
            <person name="Kyrpides N."/>
            <person name="Ivanova N."/>
            <person name="Mikhailova N."/>
            <person name="Beauchemin N."/>
            <person name="Sen A."/>
            <person name="Sur S.A."/>
            <person name="Gtari M."/>
            <person name="Wall L."/>
            <person name="Tisa L."/>
            <person name="Woyke T."/>
        </authorList>
    </citation>
    <scope>NUCLEOTIDE SEQUENCE [LARGE SCALE GENOMIC DNA]</scope>
    <source>
        <strain evidence="4">DSM 45817 / CECT 9037 / EuI1c</strain>
    </source>
</reference>
<sequence length="265" mass="27267">MTVAEGDGTTTTRPAGRPGEFRLAGRVAVVTGASSGIGRAVALRLVAEGARVTAVGRDKSRLDALPAAAAEVAPAGCPGSLRQAQADLTDDDARGALVAGLLAGPRVDILVHSAGGYTNGPHADAPLDDLDWLYAANVRAPYALTQELLPALRAGGGDVIVINSSQGLHAGPNLGQFAATQHAMRAVTDSLRQEINADGIRVCGVHPGRTATPRQEALFAQEGRSYRPDLLLAAEDVAEVVAGVLTLPANAEITEVHLRPAKKSY</sequence>
<dbReference type="HOGENOM" id="CLU_010194_2_10_11"/>
<dbReference type="PANTHER" id="PTHR44196">
    <property type="entry name" value="DEHYDROGENASE/REDUCTASE SDR FAMILY MEMBER 7B"/>
    <property type="match status" value="1"/>
</dbReference>
<dbReference type="EMBL" id="CP002299">
    <property type="protein sequence ID" value="ADP78718.1"/>
    <property type="molecule type" value="Genomic_DNA"/>
</dbReference>
<dbReference type="GO" id="GO:0016020">
    <property type="term" value="C:membrane"/>
    <property type="evidence" value="ECO:0007669"/>
    <property type="project" value="TreeGrafter"/>
</dbReference>
<dbReference type="PANTHER" id="PTHR44196:SF1">
    <property type="entry name" value="DEHYDROGENASE_REDUCTASE SDR FAMILY MEMBER 7B"/>
    <property type="match status" value="1"/>
</dbReference>
<dbReference type="InParanoid" id="E3JCM2"/>
<dbReference type="STRING" id="298654.FraEuI1c_0640"/>
<dbReference type="SMR" id="E3JCM2"/>
<dbReference type="PRINTS" id="PR00081">
    <property type="entry name" value="GDHRDH"/>
</dbReference>
<protein>
    <submittedName>
        <fullName evidence="3">Short-chain dehydrogenase/reductase SDR</fullName>
    </submittedName>
</protein>
<dbReference type="InterPro" id="IPR002347">
    <property type="entry name" value="SDR_fam"/>
</dbReference>
<dbReference type="eggNOG" id="COG4221">
    <property type="taxonomic scope" value="Bacteria"/>
</dbReference>
<evidence type="ECO:0000313" key="3">
    <source>
        <dbReference type="EMBL" id="ADP78718.1"/>
    </source>
</evidence>
<dbReference type="SUPFAM" id="SSF51735">
    <property type="entry name" value="NAD(P)-binding Rossmann-fold domains"/>
    <property type="match status" value="1"/>
</dbReference>